<dbReference type="AlphaFoldDB" id="A0A0D0DKN7"/>
<protein>
    <submittedName>
        <fullName evidence="1">Uncharacterized protein</fullName>
    </submittedName>
</protein>
<reference evidence="2" key="2">
    <citation type="submission" date="2015-01" db="EMBL/GenBank/DDBJ databases">
        <title>Evolutionary Origins and Diversification of the Mycorrhizal Mutualists.</title>
        <authorList>
            <consortium name="DOE Joint Genome Institute"/>
            <consortium name="Mycorrhizal Genomics Consortium"/>
            <person name="Kohler A."/>
            <person name="Kuo A."/>
            <person name="Nagy L.G."/>
            <person name="Floudas D."/>
            <person name="Copeland A."/>
            <person name="Barry K.W."/>
            <person name="Cichocki N."/>
            <person name="Veneault-Fourrey C."/>
            <person name="LaButti K."/>
            <person name="Lindquist E.A."/>
            <person name="Lipzen A."/>
            <person name="Lundell T."/>
            <person name="Morin E."/>
            <person name="Murat C."/>
            <person name="Riley R."/>
            <person name="Ohm R."/>
            <person name="Sun H."/>
            <person name="Tunlid A."/>
            <person name="Henrissat B."/>
            <person name="Grigoriev I.V."/>
            <person name="Hibbett D.S."/>
            <person name="Martin F."/>
        </authorList>
    </citation>
    <scope>NUCLEOTIDE SEQUENCE [LARGE SCALE GENOMIC DNA]</scope>
    <source>
        <strain evidence="2">Ve08.2h10</strain>
    </source>
</reference>
<organism evidence="1 2">
    <name type="scientific">Paxillus rubicundulus Ve08.2h10</name>
    <dbReference type="NCBI Taxonomy" id="930991"/>
    <lineage>
        <taxon>Eukaryota</taxon>
        <taxon>Fungi</taxon>
        <taxon>Dikarya</taxon>
        <taxon>Basidiomycota</taxon>
        <taxon>Agaricomycotina</taxon>
        <taxon>Agaricomycetes</taxon>
        <taxon>Agaricomycetidae</taxon>
        <taxon>Boletales</taxon>
        <taxon>Paxilineae</taxon>
        <taxon>Paxillaceae</taxon>
        <taxon>Paxillus</taxon>
    </lineage>
</organism>
<accession>A0A0D0DKN7</accession>
<gene>
    <name evidence="1" type="ORF">PAXRUDRAFT_152594</name>
</gene>
<dbReference type="EMBL" id="KN825557">
    <property type="protein sequence ID" value="KIK86286.1"/>
    <property type="molecule type" value="Genomic_DNA"/>
</dbReference>
<reference evidence="1 2" key="1">
    <citation type="submission" date="2014-04" db="EMBL/GenBank/DDBJ databases">
        <authorList>
            <consortium name="DOE Joint Genome Institute"/>
            <person name="Kuo A."/>
            <person name="Kohler A."/>
            <person name="Jargeat P."/>
            <person name="Nagy L.G."/>
            <person name="Floudas D."/>
            <person name="Copeland A."/>
            <person name="Barry K.W."/>
            <person name="Cichocki N."/>
            <person name="Veneault-Fourrey C."/>
            <person name="LaButti K."/>
            <person name="Lindquist E.A."/>
            <person name="Lipzen A."/>
            <person name="Lundell T."/>
            <person name="Morin E."/>
            <person name="Murat C."/>
            <person name="Sun H."/>
            <person name="Tunlid A."/>
            <person name="Henrissat B."/>
            <person name="Grigoriev I.V."/>
            <person name="Hibbett D.S."/>
            <person name="Martin F."/>
            <person name="Nordberg H.P."/>
            <person name="Cantor M.N."/>
            <person name="Hua S.X."/>
        </authorList>
    </citation>
    <scope>NUCLEOTIDE SEQUENCE [LARGE SCALE GENOMIC DNA]</scope>
    <source>
        <strain evidence="1 2">Ve08.2h10</strain>
    </source>
</reference>
<dbReference type="Proteomes" id="UP000054538">
    <property type="component" value="Unassembled WGS sequence"/>
</dbReference>
<evidence type="ECO:0000313" key="1">
    <source>
        <dbReference type="EMBL" id="KIK86286.1"/>
    </source>
</evidence>
<proteinExistence type="predicted"/>
<sequence length="71" mass="7633">YTSQHARLCLDIKQQLVDAVKANASPGVTLITTSGHNVHHLHKTCKNCGHTGYGKCCDNRSGLGHSLKGCF</sequence>
<dbReference type="HOGENOM" id="CLU_2747033_0_0_1"/>
<feature type="non-terminal residue" evidence="1">
    <location>
        <position position="1"/>
    </location>
</feature>
<evidence type="ECO:0000313" key="2">
    <source>
        <dbReference type="Proteomes" id="UP000054538"/>
    </source>
</evidence>
<keyword evidence="2" id="KW-1185">Reference proteome</keyword>
<name>A0A0D0DKN7_9AGAM</name>
<dbReference type="InParanoid" id="A0A0D0DKN7"/>